<evidence type="ECO:0000313" key="3">
    <source>
        <dbReference type="EMBL" id="POZ89741.1"/>
    </source>
</evidence>
<organism evidence="3 4">
    <name type="scientific">Petrotoga halophila DSM 16923</name>
    <dbReference type="NCBI Taxonomy" id="1122953"/>
    <lineage>
        <taxon>Bacteria</taxon>
        <taxon>Thermotogati</taxon>
        <taxon>Thermotogota</taxon>
        <taxon>Thermotogae</taxon>
        <taxon>Petrotogales</taxon>
        <taxon>Petrotogaceae</taxon>
        <taxon>Petrotoga</taxon>
    </lineage>
</organism>
<dbReference type="Pfam" id="PF05598">
    <property type="entry name" value="DUF772"/>
    <property type="match status" value="1"/>
</dbReference>
<dbReference type="InterPro" id="IPR002559">
    <property type="entry name" value="Transposase_11"/>
</dbReference>
<feature type="domain" description="Transposase InsH N-terminal" evidence="2">
    <location>
        <begin position="31"/>
        <end position="109"/>
    </location>
</feature>
<comment type="caution">
    <text evidence="3">The sequence shown here is derived from an EMBL/GenBank/DDBJ whole genome shotgun (WGS) entry which is preliminary data.</text>
</comment>
<dbReference type="AlphaFoldDB" id="A0A2S5E9L6"/>
<dbReference type="Proteomes" id="UP000236950">
    <property type="component" value="Unassembled WGS sequence"/>
</dbReference>
<evidence type="ECO:0000259" key="2">
    <source>
        <dbReference type="Pfam" id="PF05598"/>
    </source>
</evidence>
<reference evidence="3 4" key="1">
    <citation type="submission" date="2014-01" db="EMBL/GenBank/DDBJ databases">
        <title>Comparative genomics of Petrotoga.</title>
        <authorList>
            <person name="Chow K."/>
            <person name="Charchuk R."/>
            <person name="Nesbo C.L."/>
        </authorList>
    </citation>
    <scope>NUCLEOTIDE SEQUENCE [LARGE SCALE GENOMIC DNA]</scope>
    <source>
        <strain evidence="3 4">DSM 16923</strain>
    </source>
</reference>
<dbReference type="Pfam" id="PF01609">
    <property type="entry name" value="DDE_Tnp_1"/>
    <property type="match status" value="1"/>
</dbReference>
<sequence length="416" mass="47792">MSLFGNSSQLYFDFVYSDYMKEHSEFKYLLDLIDMIDWSVVPDFSNKMGRTGYSRRALLKAIFVQKVKGFTVRELIHFLKSNPSFAKCIGFDPIINYVPSEATFSSFKKEFDPSYLDKVIVFTVLKGVKEGIFDTSYLVADSYPIIFNSFFNNKKSHGKFKDYKEYYRSPLEANFGVKPVSNSKPIYDKYGNPKNAMSYLGYKAHTITFLNVPIFTVVSPASANDKNYAFVLLEKVVKYLDLSGFNFLADAAYDSSDLYDYVHLKTGSIAFIPLHSSSKKGLVGECGKELVKHSHYLETKRNIYRTKFVCDDHSNCPLGKSNCYSYRNYSKYDFRHFLNRESPYFKEIYKKRTLIESIFSRLESNNGTTSLKYTNAVQLECNLSNLFLIASALLAHKMGRDDLLSSPKTLMYETAS</sequence>
<evidence type="ECO:0008006" key="5">
    <source>
        <dbReference type="Google" id="ProtNLM"/>
    </source>
</evidence>
<dbReference type="RefSeq" id="WP_103899255.1">
    <property type="nucleotide sequence ID" value="NZ_JALY01000269.1"/>
</dbReference>
<evidence type="ECO:0000259" key="1">
    <source>
        <dbReference type="Pfam" id="PF01609"/>
    </source>
</evidence>
<protein>
    <recommendedName>
        <fullName evidence="5">Transposase</fullName>
    </recommendedName>
</protein>
<gene>
    <name evidence="3" type="ORF">AA81_12545</name>
</gene>
<dbReference type="InterPro" id="IPR008490">
    <property type="entry name" value="Transposase_InsH_N"/>
</dbReference>
<accession>A0A2S5E9L6</accession>
<proteinExistence type="predicted"/>
<dbReference type="GO" id="GO:0003677">
    <property type="term" value="F:DNA binding"/>
    <property type="evidence" value="ECO:0007669"/>
    <property type="project" value="InterPro"/>
</dbReference>
<dbReference type="GO" id="GO:0004803">
    <property type="term" value="F:transposase activity"/>
    <property type="evidence" value="ECO:0007669"/>
    <property type="project" value="InterPro"/>
</dbReference>
<feature type="domain" description="Transposase IS4-like" evidence="1">
    <location>
        <begin position="189"/>
        <end position="389"/>
    </location>
</feature>
<evidence type="ECO:0000313" key="4">
    <source>
        <dbReference type="Proteomes" id="UP000236950"/>
    </source>
</evidence>
<keyword evidence="4" id="KW-1185">Reference proteome</keyword>
<name>A0A2S5E9L6_9BACT</name>
<dbReference type="EMBL" id="JALY01000269">
    <property type="protein sequence ID" value="POZ89741.1"/>
    <property type="molecule type" value="Genomic_DNA"/>
</dbReference>
<dbReference type="GO" id="GO:0006313">
    <property type="term" value="P:DNA transposition"/>
    <property type="evidence" value="ECO:0007669"/>
    <property type="project" value="InterPro"/>
</dbReference>